<dbReference type="PANTHER" id="PTHR43596">
    <property type="entry name" value="ADP,ATP CARRIER PROTEIN"/>
    <property type="match status" value="1"/>
</dbReference>
<dbReference type="EMBL" id="CP070608">
    <property type="protein sequence ID" value="QSE97329.1"/>
    <property type="molecule type" value="Genomic_DNA"/>
</dbReference>
<dbReference type="KEGG" id="fuv:JR347_17365"/>
<feature type="transmembrane region" description="Helical" evidence="1">
    <location>
        <begin position="90"/>
        <end position="111"/>
    </location>
</feature>
<feature type="transmembrane region" description="Helical" evidence="1">
    <location>
        <begin position="152"/>
        <end position="174"/>
    </location>
</feature>
<protein>
    <recommendedName>
        <fullName evidence="4">MFS transporter</fullName>
    </recommendedName>
</protein>
<dbReference type="Proteomes" id="UP000662783">
    <property type="component" value="Chromosome"/>
</dbReference>
<feature type="transmembrane region" description="Helical" evidence="1">
    <location>
        <begin position="231"/>
        <end position="249"/>
    </location>
</feature>
<name>A0A975A0F1_9BACT</name>
<keyword evidence="1" id="KW-0472">Membrane</keyword>
<feature type="transmembrane region" description="Helical" evidence="1">
    <location>
        <begin position="261"/>
        <end position="289"/>
    </location>
</feature>
<accession>A0A975A0F1</accession>
<feature type="transmembrane region" description="Helical" evidence="1">
    <location>
        <begin position="332"/>
        <end position="360"/>
    </location>
</feature>
<gene>
    <name evidence="2" type="ORF">JR347_17365</name>
</gene>
<evidence type="ECO:0000256" key="1">
    <source>
        <dbReference type="SAM" id="Phobius"/>
    </source>
</evidence>
<reference evidence="2" key="1">
    <citation type="submission" date="2021-02" db="EMBL/GenBank/DDBJ databases">
        <title>Fulvivirga sp. S481 isolated from sea water.</title>
        <authorList>
            <person name="Bae S.S."/>
            <person name="Baek K."/>
        </authorList>
    </citation>
    <scope>NUCLEOTIDE SEQUENCE</scope>
    <source>
        <strain evidence="2">S481</strain>
    </source>
</reference>
<evidence type="ECO:0008006" key="4">
    <source>
        <dbReference type="Google" id="ProtNLM"/>
    </source>
</evidence>
<feature type="transmembrane region" description="Helical" evidence="1">
    <location>
        <begin position="66"/>
        <end position="84"/>
    </location>
</feature>
<keyword evidence="1" id="KW-0812">Transmembrane</keyword>
<organism evidence="2 3">
    <name type="scientific">Fulvivirga lutea</name>
    <dbReference type="NCBI Taxonomy" id="2810512"/>
    <lineage>
        <taxon>Bacteria</taxon>
        <taxon>Pseudomonadati</taxon>
        <taxon>Bacteroidota</taxon>
        <taxon>Cytophagia</taxon>
        <taxon>Cytophagales</taxon>
        <taxon>Fulvivirgaceae</taxon>
        <taxon>Fulvivirga</taxon>
    </lineage>
</organism>
<evidence type="ECO:0000313" key="2">
    <source>
        <dbReference type="EMBL" id="QSE97329.1"/>
    </source>
</evidence>
<feature type="transmembrane region" description="Helical" evidence="1">
    <location>
        <begin position="39"/>
        <end position="59"/>
    </location>
</feature>
<sequence>MQNRGFIFWSTCSFTLLMVVLQMVRPVKDDSALMAGLEILPLLMLLSFVLLIVFSALLFHVNGKSGFYLLSVLFVFIFPISHYLNGPLEASLIYVLISSISLVILTQFWRALSECEGKSESHVAFIIAYGSVGAILGSILVVTLVASGFKDYLPLILNGLIVMAAASFSIAMSYAGDKVRMKTPDSYRRFDKTRYGSFLLLYSLVATYLYYQQLDIISRYENFIEPQIVFGFRDLLISLLTLAVHHLLVKQNIKIEKHVTAIPVITASLFLLIFLSPSLIPILFAVVVFRTGNFTITKPSRELYYSIKPGMNKYKGFLDAAIYRSGDMLGALLFAGLNSLGIGLAFKSLAIIPLVAVWYYTSKKVSVILK</sequence>
<feature type="transmembrane region" description="Helical" evidence="1">
    <location>
        <begin position="7"/>
        <end position="27"/>
    </location>
</feature>
<dbReference type="PANTHER" id="PTHR43596:SF1">
    <property type="entry name" value="ADP,ATP CARRIER PROTEIN"/>
    <property type="match status" value="1"/>
</dbReference>
<dbReference type="AlphaFoldDB" id="A0A975A0F1"/>
<feature type="transmembrane region" description="Helical" evidence="1">
    <location>
        <begin position="123"/>
        <end position="146"/>
    </location>
</feature>
<dbReference type="RefSeq" id="WP_205721840.1">
    <property type="nucleotide sequence ID" value="NZ_CP070608.1"/>
</dbReference>
<keyword evidence="3" id="KW-1185">Reference proteome</keyword>
<evidence type="ECO:0000313" key="3">
    <source>
        <dbReference type="Proteomes" id="UP000662783"/>
    </source>
</evidence>
<proteinExistence type="predicted"/>
<feature type="transmembrane region" description="Helical" evidence="1">
    <location>
        <begin position="195"/>
        <end position="211"/>
    </location>
</feature>
<keyword evidence="1" id="KW-1133">Transmembrane helix</keyword>